<evidence type="ECO:0000313" key="3">
    <source>
        <dbReference type="Proteomes" id="UP000314294"/>
    </source>
</evidence>
<name>A0A4Z2EGE3_9TELE</name>
<gene>
    <name evidence="2" type="ORF">EYF80_062058</name>
</gene>
<protein>
    <submittedName>
        <fullName evidence="2">Uncharacterized protein</fullName>
    </submittedName>
</protein>
<dbReference type="Proteomes" id="UP000314294">
    <property type="component" value="Unassembled WGS sequence"/>
</dbReference>
<accession>A0A4Z2EGE3</accession>
<keyword evidence="3" id="KW-1185">Reference proteome</keyword>
<reference evidence="2 3" key="1">
    <citation type="submission" date="2019-03" db="EMBL/GenBank/DDBJ databases">
        <title>First draft genome of Liparis tanakae, snailfish: a comprehensive survey of snailfish specific genes.</title>
        <authorList>
            <person name="Kim W."/>
            <person name="Song I."/>
            <person name="Jeong J.-H."/>
            <person name="Kim D."/>
            <person name="Kim S."/>
            <person name="Ryu S."/>
            <person name="Song J.Y."/>
            <person name="Lee S.K."/>
        </authorList>
    </citation>
    <scope>NUCLEOTIDE SEQUENCE [LARGE SCALE GENOMIC DNA]</scope>
    <source>
        <tissue evidence="2">Muscle</tissue>
    </source>
</reference>
<evidence type="ECO:0000256" key="1">
    <source>
        <dbReference type="SAM" id="MobiDB-lite"/>
    </source>
</evidence>
<comment type="caution">
    <text evidence="2">The sequence shown here is derived from an EMBL/GenBank/DDBJ whole genome shotgun (WGS) entry which is preliminary data.</text>
</comment>
<feature type="region of interest" description="Disordered" evidence="1">
    <location>
        <begin position="27"/>
        <end position="90"/>
    </location>
</feature>
<evidence type="ECO:0000313" key="2">
    <source>
        <dbReference type="EMBL" id="TNN27795.1"/>
    </source>
</evidence>
<sequence>MLDFYLEYFHREKLKIVQNGRWALAHRLSDGDGESPEPAEQRRDSRSPADFVAGGGRGEELRPSKSSQPIITPPPLTPSSPQHRMGLNRE</sequence>
<proteinExistence type="predicted"/>
<dbReference type="EMBL" id="SRLO01007720">
    <property type="protein sequence ID" value="TNN27795.1"/>
    <property type="molecule type" value="Genomic_DNA"/>
</dbReference>
<organism evidence="2 3">
    <name type="scientific">Liparis tanakae</name>
    <name type="common">Tanaka's snailfish</name>
    <dbReference type="NCBI Taxonomy" id="230148"/>
    <lineage>
        <taxon>Eukaryota</taxon>
        <taxon>Metazoa</taxon>
        <taxon>Chordata</taxon>
        <taxon>Craniata</taxon>
        <taxon>Vertebrata</taxon>
        <taxon>Euteleostomi</taxon>
        <taxon>Actinopterygii</taxon>
        <taxon>Neopterygii</taxon>
        <taxon>Teleostei</taxon>
        <taxon>Neoteleostei</taxon>
        <taxon>Acanthomorphata</taxon>
        <taxon>Eupercaria</taxon>
        <taxon>Perciformes</taxon>
        <taxon>Cottioidei</taxon>
        <taxon>Cottales</taxon>
        <taxon>Liparidae</taxon>
        <taxon>Liparis</taxon>
    </lineage>
</organism>
<dbReference type="AlphaFoldDB" id="A0A4Z2EGE3"/>